<dbReference type="PANTHER" id="PTHR23407:SF1">
    <property type="entry name" value="5-FORMYLTETRAHYDROFOLATE CYCLO-LIGASE"/>
    <property type="match status" value="1"/>
</dbReference>
<dbReference type="EMBL" id="JAQQXR010000013">
    <property type="protein sequence ID" value="MDC8760433.1"/>
    <property type="molecule type" value="Genomic_DNA"/>
</dbReference>
<evidence type="ECO:0000313" key="7">
    <source>
        <dbReference type="Proteomes" id="UP001221208"/>
    </source>
</evidence>
<comment type="similarity">
    <text evidence="1 4">Belongs to the 5-formyltetrahydrofolate cyclo-ligase family.</text>
</comment>
<dbReference type="SUPFAM" id="SSF100950">
    <property type="entry name" value="NagB/RpiA/CoA transferase-like"/>
    <property type="match status" value="1"/>
</dbReference>
<evidence type="ECO:0000256" key="2">
    <source>
        <dbReference type="ARBA" id="ARBA00022741"/>
    </source>
</evidence>
<reference evidence="6 7" key="1">
    <citation type="submission" date="2022-10" db="EMBL/GenBank/DDBJ databases">
        <title>Janthinobacterium sp. hw3 Genome sequencing.</title>
        <authorList>
            <person name="Park S."/>
        </authorList>
    </citation>
    <scope>NUCLEOTIDE SEQUENCE [LARGE SCALE GENOMIC DNA]</scope>
    <source>
        <strain evidence="7">hw3</strain>
    </source>
</reference>
<keyword evidence="3 4" id="KW-0067">ATP-binding</keyword>
<organism evidence="6 7">
    <name type="scientific">Janthinobacterium fluminis</name>
    <dbReference type="NCBI Taxonomy" id="2987524"/>
    <lineage>
        <taxon>Bacteria</taxon>
        <taxon>Pseudomonadati</taxon>
        <taxon>Pseudomonadota</taxon>
        <taxon>Betaproteobacteria</taxon>
        <taxon>Burkholderiales</taxon>
        <taxon>Oxalobacteraceae</taxon>
        <taxon>Janthinobacterium</taxon>
    </lineage>
</organism>
<dbReference type="Proteomes" id="UP001221208">
    <property type="component" value="Unassembled WGS sequence"/>
</dbReference>
<protein>
    <recommendedName>
        <fullName evidence="4">5-formyltetrahydrofolate cyclo-ligase</fullName>
        <ecNumber evidence="4">6.3.3.2</ecNumber>
    </recommendedName>
</protein>
<dbReference type="EC" id="6.3.3.2" evidence="4"/>
<dbReference type="GO" id="GO:0030272">
    <property type="term" value="F:5-formyltetrahydrofolate cyclo-ligase activity"/>
    <property type="evidence" value="ECO:0007669"/>
    <property type="project" value="UniProtKB-EC"/>
</dbReference>
<dbReference type="Pfam" id="PF01812">
    <property type="entry name" value="5-FTHF_cyc-lig"/>
    <property type="match status" value="1"/>
</dbReference>
<evidence type="ECO:0000256" key="4">
    <source>
        <dbReference type="RuleBase" id="RU361279"/>
    </source>
</evidence>
<dbReference type="InterPro" id="IPR024185">
    <property type="entry name" value="FTHF_cligase-like_sf"/>
</dbReference>
<evidence type="ECO:0000256" key="5">
    <source>
        <dbReference type="SAM" id="MobiDB-lite"/>
    </source>
</evidence>
<keyword evidence="7" id="KW-1185">Reference proteome</keyword>
<keyword evidence="4" id="KW-0460">Magnesium</keyword>
<keyword evidence="6" id="KW-0436">Ligase</keyword>
<proteinExistence type="inferred from homology"/>
<evidence type="ECO:0000313" key="6">
    <source>
        <dbReference type="EMBL" id="MDC8760433.1"/>
    </source>
</evidence>
<comment type="caution">
    <text evidence="6">The sequence shown here is derived from an EMBL/GenBank/DDBJ whole genome shotgun (WGS) entry which is preliminary data.</text>
</comment>
<feature type="region of interest" description="Disordered" evidence="5">
    <location>
        <begin position="1"/>
        <end position="22"/>
    </location>
</feature>
<accession>A0ABT5K5Z9</accession>
<dbReference type="RefSeq" id="WP_273674213.1">
    <property type="nucleotide sequence ID" value="NZ_JAQQXR010000013.1"/>
</dbReference>
<dbReference type="PANTHER" id="PTHR23407">
    <property type="entry name" value="ATPASE INHIBITOR/5-FORMYLTETRAHYDROFOLATE CYCLO-LIGASE"/>
    <property type="match status" value="1"/>
</dbReference>
<comment type="catalytic activity">
    <reaction evidence="4">
        <text>(6S)-5-formyl-5,6,7,8-tetrahydrofolate + ATP = (6R)-5,10-methenyltetrahydrofolate + ADP + phosphate</text>
        <dbReference type="Rhea" id="RHEA:10488"/>
        <dbReference type="ChEBI" id="CHEBI:30616"/>
        <dbReference type="ChEBI" id="CHEBI:43474"/>
        <dbReference type="ChEBI" id="CHEBI:57455"/>
        <dbReference type="ChEBI" id="CHEBI:57457"/>
        <dbReference type="ChEBI" id="CHEBI:456216"/>
        <dbReference type="EC" id="6.3.3.2"/>
    </reaction>
</comment>
<sequence>MNSKPRIPRDPGAPPAPATNPKAHLRSSLLNARRALADDARAQWDGAICARLLDWCAARDIAALGVYWPLRGEPDLRPAYAALAARGVRLALPVVLEKAAPLAFSAWTPGEAMRKDGMGVAVPAALRLQACPPAILLPCLGYNGGRLRLGYGGGYYDRTLAQAPRPATAGIAYACLAADFAGDAHDIALDAIITENGIL</sequence>
<evidence type="ECO:0000256" key="3">
    <source>
        <dbReference type="ARBA" id="ARBA00022840"/>
    </source>
</evidence>
<comment type="cofactor">
    <cofactor evidence="4">
        <name>Mg(2+)</name>
        <dbReference type="ChEBI" id="CHEBI:18420"/>
    </cofactor>
</comment>
<keyword evidence="4" id="KW-0479">Metal-binding</keyword>
<dbReference type="NCBIfam" id="TIGR02727">
    <property type="entry name" value="MTHFS_bact"/>
    <property type="match status" value="1"/>
</dbReference>
<dbReference type="InterPro" id="IPR002698">
    <property type="entry name" value="FTHF_cligase"/>
</dbReference>
<name>A0ABT5K5Z9_9BURK</name>
<dbReference type="Gene3D" id="3.40.50.10420">
    <property type="entry name" value="NagB/RpiA/CoA transferase-like"/>
    <property type="match status" value="1"/>
</dbReference>
<dbReference type="InterPro" id="IPR037171">
    <property type="entry name" value="NagB/RpiA_transferase-like"/>
</dbReference>
<dbReference type="PIRSF" id="PIRSF006806">
    <property type="entry name" value="FTHF_cligase"/>
    <property type="match status" value="1"/>
</dbReference>
<gene>
    <name evidence="6" type="ORF">OIK44_22850</name>
</gene>
<evidence type="ECO:0000256" key="1">
    <source>
        <dbReference type="ARBA" id="ARBA00010638"/>
    </source>
</evidence>
<keyword evidence="2 4" id="KW-0547">Nucleotide-binding</keyword>